<accession>A0A1Y2G3V0</accession>
<feature type="compositionally biased region" description="Polar residues" evidence="1">
    <location>
        <begin position="640"/>
        <end position="658"/>
    </location>
</feature>
<protein>
    <submittedName>
        <fullName evidence="2">Uncharacterized protein</fullName>
    </submittedName>
</protein>
<feature type="region of interest" description="Disordered" evidence="1">
    <location>
        <begin position="147"/>
        <end position="170"/>
    </location>
</feature>
<dbReference type="Proteomes" id="UP000193467">
    <property type="component" value="Unassembled WGS sequence"/>
</dbReference>
<feature type="region of interest" description="Disordered" evidence="1">
    <location>
        <begin position="733"/>
        <end position="775"/>
    </location>
</feature>
<dbReference type="InterPro" id="IPR037191">
    <property type="entry name" value="VPS9_dom_sf"/>
</dbReference>
<gene>
    <name evidence="2" type="ORF">BCR35DRAFT_311677</name>
</gene>
<dbReference type="OrthoDB" id="2536252at2759"/>
<reference evidence="2 3" key="1">
    <citation type="submission" date="2016-07" db="EMBL/GenBank/DDBJ databases">
        <title>Pervasive Adenine N6-methylation of Active Genes in Fungi.</title>
        <authorList>
            <consortium name="DOE Joint Genome Institute"/>
            <person name="Mondo S.J."/>
            <person name="Dannebaum R.O."/>
            <person name="Kuo R.C."/>
            <person name="Labutti K."/>
            <person name="Haridas S."/>
            <person name="Kuo A."/>
            <person name="Salamov A."/>
            <person name="Ahrendt S.R."/>
            <person name="Lipzen A."/>
            <person name="Sullivan W."/>
            <person name="Andreopoulos W.B."/>
            <person name="Clum A."/>
            <person name="Lindquist E."/>
            <person name="Daum C."/>
            <person name="Ramamoorthy G.K."/>
            <person name="Gryganskyi A."/>
            <person name="Culley D."/>
            <person name="Magnuson J.K."/>
            <person name="James T.Y."/>
            <person name="O'Malley M.A."/>
            <person name="Stajich J.E."/>
            <person name="Spatafora J.W."/>
            <person name="Visel A."/>
            <person name="Grigoriev I.V."/>
        </authorList>
    </citation>
    <scope>NUCLEOTIDE SEQUENCE [LARGE SCALE GENOMIC DNA]</scope>
    <source>
        <strain evidence="2 3">62-1032</strain>
    </source>
</reference>
<feature type="region of interest" description="Disordered" evidence="1">
    <location>
        <begin position="842"/>
        <end position="942"/>
    </location>
</feature>
<evidence type="ECO:0000313" key="2">
    <source>
        <dbReference type="EMBL" id="ORY92621.1"/>
    </source>
</evidence>
<feature type="region of interest" description="Disordered" evidence="1">
    <location>
        <begin position="387"/>
        <end position="717"/>
    </location>
</feature>
<name>A0A1Y2G3V0_9BASI</name>
<sequence>MPPPPPTLPTLTPPAPPSKSSGRSAFRAPKWLRRGVGMGGGSSLKAVAEERGKSAASGVEKTVGGKTPMLERVRVMSVDGPIVDDVEEEWQLSPSPNSRPHNEHPPTSSTTTTTTTLGRLKPGHSSSTSLLLSRSLSRHASFDYTTSTAVGRRRAGSMSSTRSARSTRSAFGVAPAAGVGESTAAERDFVADLTFFALPPPHLSSLAPILTSTLRLVRSLVRDFEGSFAYIKGFDVYTVQQRIRKGIFDKAWSHLSRELMASGDLGVRLVNEEQTTLLLLLENVTLGLLHSKIYTTSILPLYTHENHHLNHLLTLYRSRHPALTPADLGVDSGVEDLESLLYFVKTFRLSDMLAPEFDWSFVTFQASLAFLLSDPLNALASSPLPPPPTIPFPSSSSPNPNLRASDLPSFRPRHSSVHQQSPYATAEQRRSPPSSPRSLRTISSAGWTSPAASRGHHHRAEPLGSSTSIHSSSSTSASLAARERRQSWQPGMRSSRRESVSPTPSAVDGRQRGDRMSASEQMPPPSWTTASTKHQRRQSLGVLPSSSNGSALGSPFLDSRALHEPSIPEGHSPNRSQHNDSPSSSDAARTRTTSVASSAPAQELQIRPRIVLPPRSAQSSFHRPYTPSNERPPNTPPLLRSQSNVSSRKIGPVSSTDSADMRRSESEGSPTVKRTPHADVWSLWGGSAGPSSPGSSERAVSPAASDRTSAAVGDEQSWWTWGRERLNSVGPSLALASPSLVGPTPPQTAPLDSSSRSVDDSALPGPRARRHSASAADMLGFTRTLSLPVEPPSSSSARLAAILAARNGGTTKPRPRSIMSVSSISSLESGASHSTALEEYMTAPISTASLPVPSRRRPTKSRTWRELPTSNLTSKPLAPKLDSSSVISFPTTASPSRSSSSASGSSRASPLPPQAFALPPSPRPSPRLAPPGSPLQRRHTEL</sequence>
<evidence type="ECO:0000256" key="1">
    <source>
        <dbReference type="SAM" id="MobiDB-lite"/>
    </source>
</evidence>
<feature type="compositionally biased region" description="Low complexity" evidence="1">
    <location>
        <begin position="465"/>
        <end position="478"/>
    </location>
</feature>
<feature type="compositionally biased region" description="Polar residues" evidence="1">
    <location>
        <begin position="440"/>
        <end position="451"/>
    </location>
</feature>
<feature type="compositionally biased region" description="Low complexity" evidence="1">
    <location>
        <begin position="888"/>
        <end position="909"/>
    </location>
</feature>
<feature type="compositionally biased region" description="Low complexity" evidence="1">
    <location>
        <begin position="107"/>
        <end position="116"/>
    </location>
</feature>
<keyword evidence="3" id="KW-1185">Reference proteome</keyword>
<feature type="compositionally biased region" description="Low complexity" evidence="1">
    <location>
        <begin position="580"/>
        <end position="601"/>
    </location>
</feature>
<dbReference type="SUPFAM" id="SSF109993">
    <property type="entry name" value="VPS9 domain"/>
    <property type="match status" value="1"/>
</dbReference>
<proteinExistence type="predicted"/>
<dbReference type="AlphaFoldDB" id="A0A1Y2G3V0"/>
<feature type="region of interest" description="Disordered" evidence="1">
    <location>
        <begin position="1"/>
        <end position="63"/>
    </location>
</feature>
<comment type="caution">
    <text evidence="2">The sequence shown here is derived from an EMBL/GenBank/DDBJ whole genome shotgun (WGS) entry which is preliminary data.</text>
</comment>
<feature type="compositionally biased region" description="Polar residues" evidence="1">
    <location>
        <begin position="616"/>
        <end position="632"/>
    </location>
</feature>
<feature type="region of interest" description="Disordered" evidence="1">
    <location>
        <begin position="88"/>
        <end position="130"/>
    </location>
</feature>
<dbReference type="EMBL" id="MCGR01000001">
    <property type="protein sequence ID" value="ORY92621.1"/>
    <property type="molecule type" value="Genomic_DNA"/>
</dbReference>
<feature type="compositionally biased region" description="Low complexity" evidence="1">
    <location>
        <begin position="392"/>
        <end position="405"/>
    </location>
</feature>
<feature type="compositionally biased region" description="Pro residues" evidence="1">
    <location>
        <begin position="919"/>
        <end position="933"/>
    </location>
</feature>
<dbReference type="STRING" id="106004.A0A1Y2G3V0"/>
<evidence type="ECO:0000313" key="3">
    <source>
        <dbReference type="Proteomes" id="UP000193467"/>
    </source>
</evidence>
<feature type="compositionally biased region" description="Pro residues" evidence="1">
    <location>
        <begin position="1"/>
        <end position="17"/>
    </location>
</feature>
<organism evidence="2 3">
    <name type="scientific">Leucosporidium creatinivorum</name>
    <dbReference type="NCBI Taxonomy" id="106004"/>
    <lineage>
        <taxon>Eukaryota</taxon>
        <taxon>Fungi</taxon>
        <taxon>Dikarya</taxon>
        <taxon>Basidiomycota</taxon>
        <taxon>Pucciniomycotina</taxon>
        <taxon>Microbotryomycetes</taxon>
        <taxon>Leucosporidiales</taxon>
        <taxon>Leucosporidium</taxon>
    </lineage>
</organism>
<feature type="compositionally biased region" description="Low complexity" evidence="1">
    <location>
        <begin position="156"/>
        <end position="170"/>
    </location>
</feature>
<dbReference type="InParanoid" id="A0A1Y2G3V0"/>